<organism evidence="3 4">
    <name type="scientific">Microbacterium tenebrionis</name>
    <dbReference type="NCBI Taxonomy" id="2830665"/>
    <lineage>
        <taxon>Bacteria</taxon>
        <taxon>Bacillati</taxon>
        <taxon>Actinomycetota</taxon>
        <taxon>Actinomycetes</taxon>
        <taxon>Micrococcales</taxon>
        <taxon>Microbacteriaceae</taxon>
        <taxon>Microbacterium</taxon>
    </lineage>
</organism>
<reference evidence="3" key="1">
    <citation type="submission" date="2021-04" db="EMBL/GenBank/DDBJ databases">
        <title>Microbacterium tenobrionis sp. nov. and Microbacterium allomyrinae sp. nov., isolated from larvae of Tenobrio molitor and Allomyrina dichotoma, respectively.</title>
        <authorList>
            <person name="Lee S.D."/>
        </authorList>
    </citation>
    <scope>NUCLEOTIDE SEQUENCE</scope>
    <source>
        <strain evidence="3">YMB-B2</strain>
    </source>
</reference>
<feature type="transmembrane region" description="Helical" evidence="1">
    <location>
        <begin position="65"/>
        <end position="87"/>
    </location>
</feature>
<feature type="transmembrane region" description="Helical" evidence="1">
    <location>
        <begin position="16"/>
        <end position="40"/>
    </location>
</feature>
<feature type="transmembrane region" description="Helical" evidence="1">
    <location>
        <begin position="108"/>
        <end position="131"/>
    </location>
</feature>
<dbReference type="AlphaFoldDB" id="A0A9X1S154"/>
<dbReference type="Pfam" id="PF07853">
    <property type="entry name" value="DUF1648"/>
    <property type="match status" value="1"/>
</dbReference>
<keyword evidence="4" id="KW-1185">Reference proteome</keyword>
<keyword evidence="1" id="KW-0812">Transmembrane</keyword>
<sequence>MTDVPLAADVRRSRTAFIRVGVIAPFALLALAAVVVLAWLPELPDPIATHWGTDGVDGFLPRATFLPVLLAVCGGMLLFDVLLAVVSPRMPQSSAKPPVRAWSATSKLLGAMNLGLGAGFALLLLSTAGIQRGLADAADAPDIGGWAALAVPALTATMLVFRVRVDQRGLRVRSLIPWPRTRIPLDDIDDVATVTIDPLREFGGWGWRIAVDGRRGVVLRAGEALQVTRANGRVFIITVDGAAEAAAALETVRLRSKDDRS</sequence>
<dbReference type="InterPro" id="IPR012867">
    <property type="entry name" value="DUF1648"/>
</dbReference>
<dbReference type="Proteomes" id="UP001139289">
    <property type="component" value="Unassembled WGS sequence"/>
</dbReference>
<feature type="domain" description="DUF1648" evidence="2">
    <location>
        <begin position="28"/>
        <end position="69"/>
    </location>
</feature>
<evidence type="ECO:0000313" key="3">
    <source>
        <dbReference type="EMBL" id="MCC2029503.1"/>
    </source>
</evidence>
<dbReference type="RefSeq" id="WP_227530550.1">
    <property type="nucleotide sequence ID" value="NZ_JAGTTM010000002.1"/>
</dbReference>
<accession>A0A9X1S154</accession>
<keyword evidence="1" id="KW-1133">Transmembrane helix</keyword>
<name>A0A9X1S154_9MICO</name>
<evidence type="ECO:0000256" key="1">
    <source>
        <dbReference type="SAM" id="Phobius"/>
    </source>
</evidence>
<feature type="transmembrane region" description="Helical" evidence="1">
    <location>
        <begin position="143"/>
        <end position="163"/>
    </location>
</feature>
<protein>
    <submittedName>
        <fullName evidence="3">DUF1648 domain-containing protein</fullName>
    </submittedName>
</protein>
<comment type="caution">
    <text evidence="3">The sequence shown here is derived from an EMBL/GenBank/DDBJ whole genome shotgun (WGS) entry which is preliminary data.</text>
</comment>
<evidence type="ECO:0000313" key="4">
    <source>
        <dbReference type="Proteomes" id="UP001139289"/>
    </source>
</evidence>
<evidence type="ECO:0000259" key="2">
    <source>
        <dbReference type="Pfam" id="PF07853"/>
    </source>
</evidence>
<dbReference type="EMBL" id="JAGTTM010000002">
    <property type="protein sequence ID" value="MCC2029503.1"/>
    <property type="molecule type" value="Genomic_DNA"/>
</dbReference>
<gene>
    <name evidence="3" type="ORF">KEC56_08225</name>
</gene>
<keyword evidence="1" id="KW-0472">Membrane</keyword>
<proteinExistence type="predicted"/>